<dbReference type="InterPro" id="IPR013805">
    <property type="entry name" value="GrpE_CC"/>
</dbReference>
<feature type="compositionally biased region" description="Low complexity" evidence="13">
    <location>
        <begin position="7"/>
        <end position="16"/>
    </location>
</feature>
<keyword evidence="6 10" id="KW-0143">Chaperone</keyword>
<keyword evidence="15" id="KW-1185">Reference proteome</keyword>
<evidence type="ECO:0000256" key="11">
    <source>
        <dbReference type="RuleBase" id="RU000639"/>
    </source>
</evidence>
<dbReference type="Gene3D" id="3.90.20.20">
    <property type="match status" value="1"/>
</dbReference>
<evidence type="ECO:0000256" key="13">
    <source>
        <dbReference type="SAM" id="MobiDB-lite"/>
    </source>
</evidence>
<evidence type="ECO:0000256" key="10">
    <source>
        <dbReference type="HAMAP-Rule" id="MF_01151"/>
    </source>
</evidence>
<dbReference type="GO" id="GO:0000774">
    <property type="term" value="F:adenyl-nucleotide exchange factor activity"/>
    <property type="evidence" value="ECO:0007669"/>
    <property type="project" value="InterPro"/>
</dbReference>
<dbReference type="Pfam" id="PF01025">
    <property type="entry name" value="GrpE"/>
    <property type="match status" value="1"/>
</dbReference>
<dbReference type="FunFam" id="2.30.22.10:FF:000001">
    <property type="entry name" value="Protein GrpE"/>
    <property type="match status" value="1"/>
</dbReference>
<keyword evidence="4 10" id="KW-0963">Cytoplasm</keyword>
<gene>
    <name evidence="10" type="primary">grpE</name>
    <name evidence="14" type="ORF">SAMN06295912_10670</name>
</gene>
<dbReference type="EMBL" id="FZOS01000006">
    <property type="protein sequence ID" value="SNS42378.1"/>
    <property type="molecule type" value="Genomic_DNA"/>
</dbReference>
<dbReference type="InterPro" id="IPR000740">
    <property type="entry name" value="GrpE"/>
</dbReference>
<dbReference type="GO" id="GO:0051087">
    <property type="term" value="F:protein-folding chaperone binding"/>
    <property type="evidence" value="ECO:0007669"/>
    <property type="project" value="InterPro"/>
</dbReference>
<dbReference type="PRINTS" id="PR00773">
    <property type="entry name" value="GRPEPROTEIN"/>
</dbReference>
<evidence type="ECO:0000256" key="6">
    <source>
        <dbReference type="ARBA" id="ARBA00023186"/>
    </source>
</evidence>
<dbReference type="Proteomes" id="UP000198281">
    <property type="component" value="Unassembled WGS sequence"/>
</dbReference>
<name>A0A239EDN4_9SPHN</name>
<dbReference type="HAMAP" id="MF_01151">
    <property type="entry name" value="GrpE"/>
    <property type="match status" value="1"/>
</dbReference>
<protein>
    <recommendedName>
        <fullName evidence="8 10">Protein GrpE</fullName>
    </recommendedName>
    <alternativeName>
        <fullName evidence="9 10">HSP-70 cofactor</fullName>
    </alternativeName>
</protein>
<evidence type="ECO:0000256" key="9">
    <source>
        <dbReference type="ARBA" id="ARBA00076414"/>
    </source>
</evidence>
<keyword evidence="5 10" id="KW-0346">Stress response</keyword>
<evidence type="ECO:0000256" key="7">
    <source>
        <dbReference type="ARBA" id="ARBA00053401"/>
    </source>
</evidence>
<dbReference type="InterPro" id="IPR009012">
    <property type="entry name" value="GrpE_head"/>
</dbReference>
<dbReference type="CDD" id="cd00446">
    <property type="entry name" value="GrpE"/>
    <property type="match status" value="1"/>
</dbReference>
<dbReference type="PROSITE" id="PS01071">
    <property type="entry name" value="GRPE"/>
    <property type="match status" value="1"/>
</dbReference>
<dbReference type="RefSeq" id="WP_089219012.1">
    <property type="nucleotide sequence ID" value="NZ_FZOS01000006.1"/>
</dbReference>
<evidence type="ECO:0000256" key="5">
    <source>
        <dbReference type="ARBA" id="ARBA00023016"/>
    </source>
</evidence>
<dbReference type="PANTHER" id="PTHR21237">
    <property type="entry name" value="GRPE PROTEIN"/>
    <property type="match status" value="1"/>
</dbReference>
<dbReference type="GO" id="GO:0005737">
    <property type="term" value="C:cytoplasm"/>
    <property type="evidence" value="ECO:0007669"/>
    <property type="project" value="UniProtKB-SubCell"/>
</dbReference>
<dbReference type="OrthoDB" id="9789811at2"/>
<comment type="similarity">
    <text evidence="2 10 12">Belongs to the GrpE family.</text>
</comment>
<dbReference type="GO" id="GO:0006457">
    <property type="term" value="P:protein folding"/>
    <property type="evidence" value="ECO:0007669"/>
    <property type="project" value="InterPro"/>
</dbReference>
<dbReference type="AlphaFoldDB" id="A0A239EDN4"/>
<evidence type="ECO:0000256" key="3">
    <source>
        <dbReference type="ARBA" id="ARBA00011738"/>
    </source>
</evidence>
<accession>A0A239EDN4</accession>
<evidence type="ECO:0000313" key="14">
    <source>
        <dbReference type="EMBL" id="SNS42378.1"/>
    </source>
</evidence>
<comment type="subunit">
    <text evidence="3 10">Homodimer.</text>
</comment>
<reference evidence="15" key="1">
    <citation type="submission" date="2017-06" db="EMBL/GenBank/DDBJ databases">
        <authorList>
            <person name="Varghese N."/>
            <person name="Submissions S."/>
        </authorList>
    </citation>
    <scope>NUCLEOTIDE SEQUENCE [LARGE SCALE GENOMIC DNA]</scope>
    <source>
        <strain evidence="15">LNB2</strain>
    </source>
</reference>
<comment type="subcellular location">
    <subcellularLocation>
        <location evidence="1 10">Cytoplasm</location>
    </subcellularLocation>
</comment>
<comment type="function">
    <text evidence="7 10 11">Participates actively in the response to hyperosmotic and heat shock by preventing the aggregation of stress-denatured proteins, in association with DnaK and GrpE. It is the nucleotide exchange factor for DnaK and may function as a thermosensor. Unfolded proteins bind initially to DnaJ; upon interaction with the DnaJ-bound protein, DnaK hydrolyzes its bound ATP, resulting in the formation of a stable complex. GrpE releases ADP from DnaK; ATP binding to DnaK triggers the release of the substrate protein, thus completing the reaction cycle. Several rounds of ATP-dependent interactions between DnaJ, DnaK and GrpE are required for fully efficient folding.</text>
</comment>
<evidence type="ECO:0000313" key="15">
    <source>
        <dbReference type="Proteomes" id="UP000198281"/>
    </source>
</evidence>
<dbReference type="GO" id="GO:0051082">
    <property type="term" value="F:unfolded protein binding"/>
    <property type="evidence" value="ECO:0007669"/>
    <property type="project" value="TreeGrafter"/>
</dbReference>
<feature type="region of interest" description="Disordered" evidence="13">
    <location>
        <begin position="1"/>
        <end position="29"/>
    </location>
</feature>
<dbReference type="Gene3D" id="2.30.22.10">
    <property type="entry name" value="Head domain of nucleotide exchange factor GrpE"/>
    <property type="match status" value="1"/>
</dbReference>
<dbReference type="GO" id="GO:0042803">
    <property type="term" value="F:protein homodimerization activity"/>
    <property type="evidence" value="ECO:0007669"/>
    <property type="project" value="InterPro"/>
</dbReference>
<dbReference type="SUPFAM" id="SSF51064">
    <property type="entry name" value="Head domain of nucleotide exchange factor GrpE"/>
    <property type="match status" value="1"/>
</dbReference>
<dbReference type="PANTHER" id="PTHR21237:SF23">
    <property type="entry name" value="GRPE PROTEIN HOMOLOG, MITOCHONDRIAL"/>
    <property type="match status" value="1"/>
</dbReference>
<sequence>MTEQTTPETPDASAPESAEEAAKNPLANLEADLEKLKTDLLYAQAETQNVRRRLEKEKADAIAYAATGFARDMLSVADNMARALAAVPPEAASDEKLKPFITGIEMTARELETVFQRNGISKIPAMGEALDPNRHQAIMEMEHGEAAPGTIVHEMQTGYMLKDRLLRPAMVGVAKAPAGHSVDTQA</sequence>
<organism evidence="14 15">
    <name type="scientific">Edaphosphingomonas laterariae</name>
    <dbReference type="NCBI Taxonomy" id="861865"/>
    <lineage>
        <taxon>Bacteria</taxon>
        <taxon>Pseudomonadati</taxon>
        <taxon>Pseudomonadota</taxon>
        <taxon>Alphaproteobacteria</taxon>
        <taxon>Sphingomonadales</taxon>
        <taxon>Rhizorhabdaceae</taxon>
        <taxon>Edaphosphingomonas</taxon>
    </lineage>
</organism>
<dbReference type="NCBIfam" id="NF010738">
    <property type="entry name" value="PRK14140.1"/>
    <property type="match status" value="1"/>
</dbReference>
<evidence type="ECO:0000256" key="8">
    <source>
        <dbReference type="ARBA" id="ARBA00072274"/>
    </source>
</evidence>
<evidence type="ECO:0000256" key="4">
    <source>
        <dbReference type="ARBA" id="ARBA00022490"/>
    </source>
</evidence>
<proteinExistence type="inferred from homology"/>
<dbReference type="SUPFAM" id="SSF58014">
    <property type="entry name" value="Coiled-coil domain of nucleotide exchange factor GrpE"/>
    <property type="match status" value="1"/>
</dbReference>
<evidence type="ECO:0000256" key="1">
    <source>
        <dbReference type="ARBA" id="ARBA00004496"/>
    </source>
</evidence>
<evidence type="ECO:0000256" key="2">
    <source>
        <dbReference type="ARBA" id="ARBA00009054"/>
    </source>
</evidence>
<evidence type="ECO:0000256" key="12">
    <source>
        <dbReference type="RuleBase" id="RU004478"/>
    </source>
</evidence>